<dbReference type="EMBL" id="FNPE01000010">
    <property type="protein sequence ID" value="SDY98340.1"/>
    <property type="molecule type" value="Genomic_DNA"/>
</dbReference>
<evidence type="ECO:0000256" key="1">
    <source>
        <dbReference type="SAM" id="MobiDB-lite"/>
    </source>
</evidence>
<keyword evidence="3" id="KW-0472">Membrane</keyword>
<reference evidence="3 4" key="1">
    <citation type="submission" date="2016-10" db="EMBL/GenBank/DDBJ databases">
        <authorList>
            <person name="de Groot N.N."/>
        </authorList>
    </citation>
    <scope>NUCLEOTIDE SEQUENCE [LARGE SCALE GENOMIC DNA]</scope>
    <source>
        <strain evidence="3 4">LMG 24775</strain>
    </source>
</reference>
<evidence type="ECO:0000313" key="4">
    <source>
        <dbReference type="Proteomes" id="UP000183417"/>
    </source>
</evidence>
<dbReference type="InterPro" id="IPR032623">
    <property type="entry name" value="FecR_N"/>
</dbReference>
<evidence type="ECO:0000259" key="2">
    <source>
        <dbReference type="Pfam" id="PF16220"/>
    </source>
</evidence>
<dbReference type="AlphaFoldDB" id="A0A1H3PBB0"/>
<accession>A0A1H3PBB0</accession>
<dbReference type="RefSeq" id="WP_074922430.1">
    <property type="nucleotide sequence ID" value="NZ_CP141274.1"/>
</dbReference>
<protein>
    <submittedName>
        <fullName evidence="3">Transmembrane sensor</fullName>
    </submittedName>
</protein>
<keyword evidence="3" id="KW-0812">Transmembrane</keyword>
<name>A0A1H3PBB0_9BURK</name>
<sequence>MRRHRSCTAPLDKAAQVRELEEFLRGRNPIDVAAADWHMRRQQGLTAAEEAEFTQWLQASTAHEAALRHLGHLHHLDRGLPAAQRPCPERDKGCGQGWGRRWPHLLPRPALTALCCTVALAMGWPQRPAPTGNPLTAHGQAKTVTLPDGSQASPGSDRQSEGQGETAAAP</sequence>
<organism evidence="3 4">
    <name type="scientific">Delftia lacustris</name>
    <dbReference type="NCBI Taxonomy" id="558537"/>
    <lineage>
        <taxon>Bacteria</taxon>
        <taxon>Pseudomonadati</taxon>
        <taxon>Pseudomonadota</taxon>
        <taxon>Betaproteobacteria</taxon>
        <taxon>Burkholderiales</taxon>
        <taxon>Comamonadaceae</taxon>
        <taxon>Delftia</taxon>
    </lineage>
</organism>
<dbReference type="GeneID" id="94690094"/>
<proteinExistence type="predicted"/>
<feature type="region of interest" description="Disordered" evidence="1">
    <location>
        <begin position="130"/>
        <end position="170"/>
    </location>
</feature>
<evidence type="ECO:0000313" key="3">
    <source>
        <dbReference type="EMBL" id="SDY98340.1"/>
    </source>
</evidence>
<feature type="compositionally biased region" description="Polar residues" evidence="1">
    <location>
        <begin position="148"/>
        <end position="163"/>
    </location>
</feature>
<dbReference type="Proteomes" id="UP000183417">
    <property type="component" value="Unassembled WGS sequence"/>
</dbReference>
<feature type="domain" description="FecR N-terminal" evidence="2">
    <location>
        <begin position="33"/>
        <end position="70"/>
    </location>
</feature>
<gene>
    <name evidence="3" type="ORF">SAMN05421547_11070</name>
</gene>
<dbReference type="Pfam" id="PF16220">
    <property type="entry name" value="DUF4880"/>
    <property type="match status" value="1"/>
</dbReference>